<evidence type="ECO:0000313" key="2">
    <source>
        <dbReference type="Proteomes" id="UP000823388"/>
    </source>
</evidence>
<protein>
    <submittedName>
        <fullName evidence="1">Uncharacterized protein</fullName>
    </submittedName>
</protein>
<dbReference type="EMBL" id="CM029041">
    <property type="protein sequence ID" value="KAG2625172.1"/>
    <property type="molecule type" value="Genomic_DNA"/>
</dbReference>
<accession>A0A8T0UKY7</accession>
<dbReference type="AlphaFoldDB" id="A0A8T0UKY7"/>
<keyword evidence="2" id="KW-1185">Reference proteome</keyword>
<evidence type="ECO:0000313" key="1">
    <source>
        <dbReference type="EMBL" id="KAG2625172.1"/>
    </source>
</evidence>
<gene>
    <name evidence="1" type="ORF">PVAP13_3KG200527</name>
</gene>
<comment type="caution">
    <text evidence="1">The sequence shown here is derived from an EMBL/GenBank/DDBJ whole genome shotgun (WGS) entry which is preliminary data.</text>
</comment>
<dbReference type="Proteomes" id="UP000823388">
    <property type="component" value="Chromosome 3K"/>
</dbReference>
<name>A0A8T0UKY7_PANVG</name>
<sequence>MDEILQAEVLAYTCIRCYGRSHQCCCSLEQRCRSCSCMVTTIHFRQPLSYISDSRGSAR</sequence>
<proteinExistence type="predicted"/>
<organism evidence="1 2">
    <name type="scientific">Panicum virgatum</name>
    <name type="common">Blackwell switchgrass</name>
    <dbReference type="NCBI Taxonomy" id="38727"/>
    <lineage>
        <taxon>Eukaryota</taxon>
        <taxon>Viridiplantae</taxon>
        <taxon>Streptophyta</taxon>
        <taxon>Embryophyta</taxon>
        <taxon>Tracheophyta</taxon>
        <taxon>Spermatophyta</taxon>
        <taxon>Magnoliopsida</taxon>
        <taxon>Liliopsida</taxon>
        <taxon>Poales</taxon>
        <taxon>Poaceae</taxon>
        <taxon>PACMAD clade</taxon>
        <taxon>Panicoideae</taxon>
        <taxon>Panicodae</taxon>
        <taxon>Paniceae</taxon>
        <taxon>Panicinae</taxon>
        <taxon>Panicum</taxon>
        <taxon>Panicum sect. Hiantes</taxon>
    </lineage>
</organism>
<reference evidence="1" key="1">
    <citation type="submission" date="2020-05" db="EMBL/GenBank/DDBJ databases">
        <title>WGS assembly of Panicum virgatum.</title>
        <authorList>
            <person name="Lovell J.T."/>
            <person name="Jenkins J."/>
            <person name="Shu S."/>
            <person name="Juenger T.E."/>
            <person name="Schmutz J."/>
        </authorList>
    </citation>
    <scope>NUCLEOTIDE SEQUENCE</scope>
    <source>
        <strain evidence="1">AP13</strain>
    </source>
</reference>